<dbReference type="PANTHER" id="PTHR33164">
    <property type="entry name" value="TRANSCRIPTIONAL REGULATOR, MARR FAMILY"/>
    <property type="match status" value="1"/>
</dbReference>
<name>A0ABN2UMF2_9MICC</name>
<dbReference type="SUPFAM" id="SSF46785">
    <property type="entry name" value="Winged helix' DNA-binding domain"/>
    <property type="match status" value="1"/>
</dbReference>
<accession>A0ABN2UMF2</accession>
<feature type="domain" description="HTH marR-type" evidence="1">
    <location>
        <begin position="1"/>
        <end position="158"/>
    </location>
</feature>
<reference evidence="2 3" key="1">
    <citation type="journal article" date="2019" name="Int. J. Syst. Evol. Microbiol.">
        <title>The Global Catalogue of Microorganisms (GCM) 10K type strain sequencing project: providing services to taxonomists for standard genome sequencing and annotation.</title>
        <authorList>
            <consortium name="The Broad Institute Genomics Platform"/>
            <consortium name="The Broad Institute Genome Sequencing Center for Infectious Disease"/>
            <person name="Wu L."/>
            <person name="Ma J."/>
        </authorList>
    </citation>
    <scope>NUCLEOTIDE SEQUENCE [LARGE SCALE GENOMIC DNA]</scope>
    <source>
        <strain evidence="2 3">JCM 13595</strain>
    </source>
</reference>
<evidence type="ECO:0000313" key="3">
    <source>
        <dbReference type="Proteomes" id="UP001501461"/>
    </source>
</evidence>
<dbReference type="PROSITE" id="PS50995">
    <property type="entry name" value="HTH_MARR_2"/>
    <property type="match status" value="1"/>
</dbReference>
<dbReference type="InterPro" id="IPR000835">
    <property type="entry name" value="HTH_MarR-typ"/>
</dbReference>
<evidence type="ECO:0000259" key="1">
    <source>
        <dbReference type="PROSITE" id="PS50995"/>
    </source>
</evidence>
<dbReference type="SMART" id="SM00347">
    <property type="entry name" value="HTH_MARR"/>
    <property type="match status" value="1"/>
</dbReference>
<comment type="caution">
    <text evidence="2">The sequence shown here is derived from an EMBL/GenBank/DDBJ whole genome shotgun (WGS) entry which is preliminary data.</text>
</comment>
<dbReference type="Proteomes" id="UP001501461">
    <property type="component" value="Unassembled WGS sequence"/>
</dbReference>
<keyword evidence="3" id="KW-1185">Reference proteome</keyword>
<proteinExistence type="predicted"/>
<dbReference type="Gene3D" id="1.10.10.10">
    <property type="entry name" value="Winged helix-like DNA-binding domain superfamily/Winged helix DNA-binding domain"/>
    <property type="match status" value="1"/>
</dbReference>
<dbReference type="EMBL" id="BAAAMN010000044">
    <property type="protein sequence ID" value="GAA2040324.1"/>
    <property type="molecule type" value="Genomic_DNA"/>
</dbReference>
<protein>
    <recommendedName>
        <fullName evidence="1">HTH marR-type domain-containing protein</fullName>
    </recommendedName>
</protein>
<sequence length="169" mass="18905">MVKISHGIDENDSQSSVSFSSDEMAFWQRVVAVYMGVLPDLERALQDAGKVSFFEFQVLDHLAKEDAAVGMSHLAARCDASLSRLSHVARKLDQRGLMVRRLSDTDKRVTVAEITDEGSALLEDLRGVYHGAVETRVLQSLTPEELRHATSIFDNVLRRNQPDHWLLTG</sequence>
<gene>
    <name evidence="2" type="ORF">GCM10009720_20990</name>
</gene>
<dbReference type="InterPro" id="IPR036390">
    <property type="entry name" value="WH_DNA-bd_sf"/>
</dbReference>
<dbReference type="PANTHER" id="PTHR33164:SF99">
    <property type="entry name" value="MARR FAMILY REGULATORY PROTEIN"/>
    <property type="match status" value="1"/>
</dbReference>
<organism evidence="2 3">
    <name type="scientific">Yaniella flava</name>
    <dbReference type="NCBI Taxonomy" id="287930"/>
    <lineage>
        <taxon>Bacteria</taxon>
        <taxon>Bacillati</taxon>
        <taxon>Actinomycetota</taxon>
        <taxon>Actinomycetes</taxon>
        <taxon>Micrococcales</taxon>
        <taxon>Micrococcaceae</taxon>
        <taxon>Yaniella</taxon>
    </lineage>
</organism>
<dbReference type="InterPro" id="IPR036388">
    <property type="entry name" value="WH-like_DNA-bd_sf"/>
</dbReference>
<dbReference type="InterPro" id="IPR039422">
    <property type="entry name" value="MarR/SlyA-like"/>
</dbReference>
<dbReference type="RefSeq" id="WP_343958370.1">
    <property type="nucleotide sequence ID" value="NZ_BAAAMN010000044.1"/>
</dbReference>
<evidence type="ECO:0000313" key="2">
    <source>
        <dbReference type="EMBL" id="GAA2040324.1"/>
    </source>
</evidence>